<keyword evidence="1 2" id="KW-0694">RNA-binding</keyword>
<evidence type="ECO:0000259" key="4">
    <source>
        <dbReference type="PROSITE" id="PS50102"/>
    </source>
</evidence>
<evidence type="ECO:0000256" key="2">
    <source>
        <dbReference type="PROSITE-ProRule" id="PRU00176"/>
    </source>
</evidence>
<dbReference type="PROSITE" id="PS50102">
    <property type="entry name" value="RRM"/>
    <property type="match status" value="1"/>
</dbReference>
<dbReference type="Gene3D" id="3.30.70.330">
    <property type="match status" value="1"/>
</dbReference>
<proteinExistence type="predicted"/>
<feature type="compositionally biased region" description="Low complexity" evidence="3">
    <location>
        <begin position="220"/>
        <end position="229"/>
    </location>
</feature>
<dbReference type="Proteomes" id="UP001153714">
    <property type="component" value="Chromosome 6"/>
</dbReference>
<dbReference type="GO" id="GO:0003723">
    <property type="term" value="F:RNA binding"/>
    <property type="evidence" value="ECO:0007669"/>
    <property type="project" value="UniProtKB-UniRule"/>
</dbReference>
<feature type="region of interest" description="Disordered" evidence="3">
    <location>
        <begin position="609"/>
        <end position="632"/>
    </location>
</feature>
<feature type="compositionally biased region" description="Low complexity" evidence="3">
    <location>
        <begin position="97"/>
        <end position="106"/>
    </location>
</feature>
<accession>A0A9P0G3U1</accession>
<feature type="region of interest" description="Disordered" evidence="3">
    <location>
        <begin position="1"/>
        <end position="274"/>
    </location>
</feature>
<feature type="compositionally biased region" description="Low complexity" evidence="3">
    <location>
        <begin position="179"/>
        <end position="188"/>
    </location>
</feature>
<dbReference type="OrthoDB" id="167718at2759"/>
<feature type="compositionally biased region" description="Basic and acidic residues" evidence="3">
    <location>
        <begin position="250"/>
        <end position="260"/>
    </location>
</feature>
<dbReference type="SUPFAM" id="SSF54928">
    <property type="entry name" value="RNA-binding domain, RBD"/>
    <property type="match status" value="1"/>
</dbReference>
<feature type="region of interest" description="Disordered" evidence="3">
    <location>
        <begin position="456"/>
        <end position="480"/>
    </location>
</feature>
<dbReference type="EMBL" id="OU893337">
    <property type="protein sequence ID" value="CAH0761661.1"/>
    <property type="molecule type" value="Genomic_DNA"/>
</dbReference>
<protein>
    <recommendedName>
        <fullName evidence="4">RRM domain-containing protein</fullName>
    </recommendedName>
</protein>
<sequence>MLEVNGVGKKKTFNKRKSEPTSPLLTKRIETENSDTIENNLPMLNIKKAKKRKSVSDSPLPASSPTGINDAPEKLETTENNWPMQNIKKAKKRKSASDSPLPASSPTGINDAPEKLETTENNWPMENIKKAKKRKSASDSPHPASSPTGINDAPEKLETTENIWPMQNIKKAKKRKSASDSPHPASSPTGINDAPEKLETTENIWPMQNIKKAKKRKSASDSPLPASSPTGINDAPEKLETTENNWPMENLKKAKQRESASDSPLPASPPTRLSDLPEAKKQKIAKHHSTYPLLTHNIKLETINDLHVEKKKKIKKPKLESVSPPVTEASKLGSKANGSPAQENNLVLQKEVTFEEPSLEEIGAKYPVLKDEELIKKFMSVPLSGNQKGRIRQEMQGKLKRKTSSVHPDAIHNSILAILRSNADLTDAQLRKIRILYNMLKVAIVAEKNNTIKKPSEEKAVEKKKLKKNENKENVTEGNKVEKKEQVRKVKGKKRYVVFLGNLPLDVTKDMIMQHFVEMNEHIINIRIPKPKENKLENKKAMAYVELRNEPTYELALSKHHSMMGSNRIKVLYTTQKNSKISKSDAKRKSAKLIALQKSGMLIGSTPFHKKRSQRRSKLKQARLKQEMEYGL</sequence>
<feature type="region of interest" description="Disordered" evidence="3">
    <location>
        <begin position="314"/>
        <end position="344"/>
    </location>
</feature>
<feature type="compositionally biased region" description="Low complexity" evidence="3">
    <location>
        <begin position="138"/>
        <end position="147"/>
    </location>
</feature>
<feature type="domain" description="RRM" evidence="4">
    <location>
        <begin position="496"/>
        <end position="576"/>
    </location>
</feature>
<dbReference type="InterPro" id="IPR000504">
    <property type="entry name" value="RRM_dom"/>
</dbReference>
<evidence type="ECO:0000256" key="1">
    <source>
        <dbReference type="ARBA" id="ARBA00022884"/>
    </source>
</evidence>
<evidence type="ECO:0000256" key="3">
    <source>
        <dbReference type="SAM" id="MobiDB-lite"/>
    </source>
</evidence>
<evidence type="ECO:0000313" key="5">
    <source>
        <dbReference type="EMBL" id="CAH0761661.1"/>
    </source>
</evidence>
<dbReference type="AlphaFoldDB" id="A0A9P0G3U1"/>
<name>A0A9P0G3U1_9NEOP</name>
<evidence type="ECO:0000313" key="6">
    <source>
        <dbReference type="Proteomes" id="UP001153714"/>
    </source>
</evidence>
<gene>
    <name evidence="5" type="ORF">DIATSA_LOCUS11708</name>
</gene>
<dbReference type="Pfam" id="PF00076">
    <property type="entry name" value="RRM_1"/>
    <property type="match status" value="1"/>
</dbReference>
<dbReference type="InterPro" id="IPR012677">
    <property type="entry name" value="Nucleotide-bd_a/b_plait_sf"/>
</dbReference>
<dbReference type="InterPro" id="IPR035979">
    <property type="entry name" value="RBD_domain_sf"/>
</dbReference>
<organism evidence="5 6">
    <name type="scientific">Diatraea saccharalis</name>
    <name type="common">sugarcane borer</name>
    <dbReference type="NCBI Taxonomy" id="40085"/>
    <lineage>
        <taxon>Eukaryota</taxon>
        <taxon>Metazoa</taxon>
        <taxon>Ecdysozoa</taxon>
        <taxon>Arthropoda</taxon>
        <taxon>Hexapoda</taxon>
        <taxon>Insecta</taxon>
        <taxon>Pterygota</taxon>
        <taxon>Neoptera</taxon>
        <taxon>Endopterygota</taxon>
        <taxon>Lepidoptera</taxon>
        <taxon>Glossata</taxon>
        <taxon>Ditrysia</taxon>
        <taxon>Pyraloidea</taxon>
        <taxon>Crambidae</taxon>
        <taxon>Crambinae</taxon>
        <taxon>Diatraea</taxon>
    </lineage>
</organism>
<dbReference type="SMART" id="SM00360">
    <property type="entry name" value="RRM"/>
    <property type="match status" value="1"/>
</dbReference>
<reference evidence="5" key="1">
    <citation type="submission" date="2021-12" db="EMBL/GenBank/DDBJ databases">
        <authorList>
            <person name="King R."/>
        </authorList>
    </citation>
    <scope>NUCLEOTIDE SEQUENCE</scope>
</reference>
<keyword evidence="6" id="KW-1185">Reference proteome</keyword>
<feature type="compositionally biased region" description="Basic residues" evidence="3">
    <location>
        <begin position="609"/>
        <end position="623"/>
    </location>
</feature>
<reference evidence="5" key="2">
    <citation type="submission" date="2022-10" db="EMBL/GenBank/DDBJ databases">
        <authorList>
            <consortium name="ENA_rothamsted_submissions"/>
            <consortium name="culmorum"/>
            <person name="King R."/>
        </authorList>
    </citation>
    <scope>NUCLEOTIDE SEQUENCE</scope>
</reference>